<evidence type="ECO:0000313" key="3">
    <source>
        <dbReference type="Proteomes" id="UP000663874"/>
    </source>
</evidence>
<reference evidence="2" key="1">
    <citation type="submission" date="2021-02" db="EMBL/GenBank/DDBJ databases">
        <authorList>
            <person name="Nowell W R."/>
        </authorList>
    </citation>
    <scope>NUCLEOTIDE SEQUENCE</scope>
</reference>
<dbReference type="AlphaFoldDB" id="A0A820A084"/>
<comment type="caution">
    <text evidence="2">The sequence shown here is derived from an EMBL/GenBank/DDBJ whole genome shotgun (WGS) entry which is preliminary data.</text>
</comment>
<dbReference type="SMART" id="SM00028">
    <property type="entry name" value="TPR"/>
    <property type="match status" value="6"/>
</dbReference>
<sequence length="790" mass="91383">MLNVVLDIPRSLTTNKDITEACYQLEEEEDIKERIELKPSDIDDFKENYTSDNALTWYTRDSFLFRVLNKACRMLNNGTIISFHSIIKDLTIQLKQLYKQQIDDGTLNFPLIVYRGQPKLDIGELEKIRANVGGLISMNTFLSTTTYCPTATTFISGADRSTCVLFQITVKNPKDLGKFQTFAHINEYSNFQGEKEILFGMSSVCRVISVEEEDCFWYVNLELTDFENDKHIQKLMNELRSYLYQISGQQAPFYLLKQFFTTSSLSQVKPFTEFLKYFLIDASPLFVANAYNKEGKMKTLIDMDPNLYALTMKTSTAVVHSNEMSIHLVFDLLNNFLYSNDKNIDEQVIFDKNDTASLLCFGGFLLFTGDYDKAIQYFKMLLEHELINDNTKAHIHVLLGSSYIMKKERELALKSFDKAFQSCMPQSIPPWLAASIASLHSTLHDHYQSTNQTLQELQLLMKNQQSDNDDFEKLRLLHLGNVCSEQQKFIDALNYWEEAVEITSYMPSSLVTILKGAIYVQMAAAYFRINNISKALNVMKTAMQYFECYYPSTHRMFASFHFLCGYYLIHNEKPSEAVVYLNKALENSYFSQDKEFLGNVYALLVMGYIQSDNFDLAVEYCDKAEPYISPNNISAAIPQLAAEIPEIKMITTYQDPNHARQVVRTGLLLGKLLLSVNVPNPTTQPQSIDEFIAIADHHRHCQDDVRAQIFYTTALDKTTEIDSKHLWNIYRKMRRMDENDSYKDYFTALYSKYDDENPKHFEIISTIQIILFILSFYPPRTNYSNCIYFN</sequence>
<dbReference type="InterPro" id="IPR011990">
    <property type="entry name" value="TPR-like_helical_dom_sf"/>
</dbReference>
<proteinExistence type="predicted"/>
<organism evidence="2 3">
    <name type="scientific">Rotaria sordida</name>
    <dbReference type="NCBI Taxonomy" id="392033"/>
    <lineage>
        <taxon>Eukaryota</taxon>
        <taxon>Metazoa</taxon>
        <taxon>Spiralia</taxon>
        <taxon>Gnathifera</taxon>
        <taxon>Rotifera</taxon>
        <taxon>Eurotatoria</taxon>
        <taxon>Bdelloidea</taxon>
        <taxon>Philodinida</taxon>
        <taxon>Philodinidae</taxon>
        <taxon>Rotaria</taxon>
    </lineage>
</organism>
<dbReference type="SUPFAM" id="SSF48452">
    <property type="entry name" value="TPR-like"/>
    <property type="match status" value="2"/>
</dbReference>
<accession>A0A820A084</accession>
<protein>
    <submittedName>
        <fullName evidence="2">Uncharacterized protein</fullName>
    </submittedName>
</protein>
<dbReference type="Gene3D" id="3.90.176.10">
    <property type="entry name" value="Toxin ADP-ribosyltransferase, Chain A, domain 1"/>
    <property type="match status" value="1"/>
</dbReference>
<keyword evidence="1" id="KW-0175">Coiled coil</keyword>
<dbReference type="Gene3D" id="1.25.40.10">
    <property type="entry name" value="Tetratricopeptide repeat domain"/>
    <property type="match status" value="2"/>
</dbReference>
<dbReference type="InterPro" id="IPR019734">
    <property type="entry name" value="TPR_rpt"/>
</dbReference>
<evidence type="ECO:0000313" key="2">
    <source>
        <dbReference type="EMBL" id="CAF4177509.1"/>
    </source>
</evidence>
<dbReference type="SUPFAM" id="SSF56399">
    <property type="entry name" value="ADP-ribosylation"/>
    <property type="match status" value="1"/>
</dbReference>
<gene>
    <name evidence="2" type="ORF">FNK824_LOCUS35032</name>
</gene>
<dbReference type="EMBL" id="CAJOBE010014386">
    <property type="protein sequence ID" value="CAF4177509.1"/>
    <property type="molecule type" value="Genomic_DNA"/>
</dbReference>
<dbReference type="PROSITE" id="PS51996">
    <property type="entry name" value="TR_MART"/>
    <property type="match status" value="1"/>
</dbReference>
<evidence type="ECO:0000256" key="1">
    <source>
        <dbReference type="SAM" id="Coils"/>
    </source>
</evidence>
<dbReference type="Proteomes" id="UP000663874">
    <property type="component" value="Unassembled WGS sequence"/>
</dbReference>
<feature type="coiled-coil region" evidence="1">
    <location>
        <begin position="447"/>
        <end position="474"/>
    </location>
</feature>
<name>A0A820A084_9BILA</name>